<evidence type="ECO:0000313" key="5">
    <source>
        <dbReference type="Ensembl" id="ENSGMOP00000044221.1"/>
    </source>
</evidence>
<organism evidence="5 6">
    <name type="scientific">Gadus morhua</name>
    <name type="common">Atlantic cod</name>
    <dbReference type="NCBI Taxonomy" id="8049"/>
    <lineage>
        <taxon>Eukaryota</taxon>
        <taxon>Metazoa</taxon>
        <taxon>Chordata</taxon>
        <taxon>Craniata</taxon>
        <taxon>Vertebrata</taxon>
        <taxon>Euteleostomi</taxon>
        <taxon>Actinopterygii</taxon>
        <taxon>Neopterygii</taxon>
        <taxon>Teleostei</taxon>
        <taxon>Neoteleostei</taxon>
        <taxon>Acanthomorphata</taxon>
        <taxon>Zeiogadaria</taxon>
        <taxon>Gadariae</taxon>
        <taxon>Gadiformes</taxon>
        <taxon>Gadoidei</taxon>
        <taxon>Gadidae</taxon>
        <taxon>Gadus</taxon>
    </lineage>
</organism>
<protein>
    <submittedName>
        <fullName evidence="5">Uncharacterized protein</fullName>
    </submittedName>
</protein>
<feature type="domain" description="Coiled coil protein 74 C-terminal" evidence="4">
    <location>
        <begin position="223"/>
        <end position="350"/>
    </location>
</feature>
<gene>
    <name evidence="5" type="primary">ccdc74b</name>
</gene>
<dbReference type="InterPro" id="IPR039496">
    <property type="entry name" value="CCDC92/74_N"/>
</dbReference>
<dbReference type="InterPro" id="IPR029422">
    <property type="entry name" value="CCDC74_C"/>
</dbReference>
<dbReference type="OMA" id="HKNKRIP"/>
<feature type="region of interest" description="Disordered" evidence="2">
    <location>
        <begin position="288"/>
        <end position="353"/>
    </location>
</feature>
<feature type="region of interest" description="Disordered" evidence="2">
    <location>
        <begin position="135"/>
        <end position="166"/>
    </location>
</feature>
<dbReference type="Pfam" id="PF14916">
    <property type="entry name" value="CCDC92"/>
    <property type="match status" value="1"/>
</dbReference>
<dbReference type="Ensembl" id="ENSGMOT00000065646.1">
    <property type="protein sequence ID" value="ENSGMOP00000044221.1"/>
    <property type="gene ID" value="ENSGMOG00000022274.1"/>
</dbReference>
<dbReference type="PANTHER" id="PTHR14882">
    <property type="entry name" value="COILED-COIL DOMAIN-CONTAINING 74A"/>
    <property type="match status" value="1"/>
</dbReference>
<keyword evidence="1" id="KW-0175">Coiled coil</keyword>
<evidence type="ECO:0000256" key="1">
    <source>
        <dbReference type="ARBA" id="ARBA00023054"/>
    </source>
</evidence>
<dbReference type="Proteomes" id="UP000694546">
    <property type="component" value="Chromosome 4"/>
</dbReference>
<keyword evidence="6" id="KW-1185">Reference proteome</keyword>
<dbReference type="GeneTree" id="ENSGT00940000167368"/>
<feature type="domain" description="CCDC92/74 N-terminal" evidence="3">
    <location>
        <begin position="92"/>
        <end position="145"/>
    </location>
</feature>
<dbReference type="OrthoDB" id="2155209at2759"/>
<feature type="region of interest" description="Disordered" evidence="2">
    <location>
        <begin position="67"/>
        <end position="87"/>
    </location>
</feature>
<proteinExistence type="predicted"/>
<dbReference type="AlphaFoldDB" id="A0A8C5BB27"/>
<evidence type="ECO:0000256" key="2">
    <source>
        <dbReference type="SAM" id="MobiDB-lite"/>
    </source>
</evidence>
<evidence type="ECO:0000259" key="3">
    <source>
        <dbReference type="Pfam" id="PF14916"/>
    </source>
</evidence>
<evidence type="ECO:0000313" key="6">
    <source>
        <dbReference type="Proteomes" id="UP000694546"/>
    </source>
</evidence>
<dbReference type="Pfam" id="PF14917">
    <property type="entry name" value="CCDC74_C"/>
    <property type="match status" value="1"/>
</dbReference>
<dbReference type="InterPro" id="IPR040370">
    <property type="entry name" value="CCDC74A/CCDC74B/CCDC92"/>
</dbReference>
<reference evidence="5" key="1">
    <citation type="submission" date="2025-08" db="UniProtKB">
        <authorList>
            <consortium name="Ensembl"/>
        </authorList>
    </citation>
    <scope>IDENTIFICATION</scope>
</reference>
<accession>A0A8C5BB27</accession>
<feature type="compositionally biased region" description="Basic and acidic residues" evidence="2">
    <location>
        <begin position="73"/>
        <end position="84"/>
    </location>
</feature>
<sequence length="353" mass="38822">MSSRHLPPVRNLPHWTRVGFLDKSGVSNSRPPKPLQPLIRADPEAVRAAGGGGERGRSPGVMVAVRAAGGGGERGRTPGDRGRSPGDMVANTRVASLQRNITFLQQQHGDTLHKLHSEIDDLKRENKDLQYKLIMDPPKLSRKSAASTHPSQRGLRPPTQGGDASRGLYLERPLQAAHCPYQDPQHTASAAVPEARAAGPVERGPGLLGGLITSLQPLRIHSSPVHHPRAPTLPECEVIIRQLYNTNSLQSQEIIRIKAVLRDIVFHKKISPENYILTKAFLGDGPRKTLSTERFPPLAHKQLPKKTPRPPQPREADAVILPALKHQSLSSTILERQRRGQAAQRSRLKRTMQ</sequence>
<evidence type="ECO:0000259" key="4">
    <source>
        <dbReference type="Pfam" id="PF14917"/>
    </source>
</evidence>
<name>A0A8C5BB27_GADMO</name>
<dbReference type="PANTHER" id="PTHR14882:SF5">
    <property type="entry name" value="COILED-COIL DOMAIN CONTAINING 74A"/>
    <property type="match status" value="1"/>
</dbReference>
<reference evidence="5" key="2">
    <citation type="submission" date="2025-09" db="UniProtKB">
        <authorList>
            <consortium name="Ensembl"/>
        </authorList>
    </citation>
    <scope>IDENTIFICATION</scope>
</reference>